<proteinExistence type="predicted"/>
<protein>
    <submittedName>
        <fullName evidence="1">Uncharacterized protein</fullName>
    </submittedName>
</protein>
<accession>A0A8H9MY42</accession>
<dbReference type="EMBL" id="DACRBY010000001">
    <property type="protein sequence ID" value="HAS8538276.1"/>
    <property type="molecule type" value="Genomic_DNA"/>
</dbReference>
<organism evidence="1">
    <name type="scientific">Vibrio vulnificus</name>
    <dbReference type="NCBI Taxonomy" id="672"/>
    <lineage>
        <taxon>Bacteria</taxon>
        <taxon>Pseudomonadati</taxon>
        <taxon>Pseudomonadota</taxon>
        <taxon>Gammaproteobacteria</taxon>
        <taxon>Vibrionales</taxon>
        <taxon>Vibrionaceae</taxon>
        <taxon>Vibrio</taxon>
    </lineage>
</organism>
<sequence>MLLTKMMLTEIGLDVNKIPDDLFPSIKRRQRFGKTLPTTDIGFLLPCNTNLIAPISNHFDCVKLITADEEKLNGKVLKGLSPLRFTHCESWVKEGYLFFVFAAVPSSTIRQSRTSI</sequence>
<reference evidence="1" key="1">
    <citation type="journal article" date="2018" name="Genome Biol.">
        <title>SKESA: strategic k-mer extension for scrupulous assemblies.</title>
        <authorList>
            <person name="Souvorov A."/>
            <person name="Agarwala R."/>
            <person name="Lipman D.J."/>
        </authorList>
    </citation>
    <scope>NUCLEOTIDE SEQUENCE</scope>
    <source>
        <strain evidence="1">BCW_3452</strain>
    </source>
</reference>
<dbReference type="AlphaFoldDB" id="A0A8H9MY42"/>
<name>A0A8H9MY42_VIBVL</name>
<evidence type="ECO:0000313" key="1">
    <source>
        <dbReference type="EMBL" id="HAS8538276.1"/>
    </source>
</evidence>
<gene>
    <name evidence="1" type="ORF">I7730_00490</name>
</gene>
<reference evidence="1" key="2">
    <citation type="submission" date="2019-01" db="EMBL/GenBank/DDBJ databases">
        <authorList>
            <consortium name="NCBI Pathogen Detection Project"/>
        </authorList>
    </citation>
    <scope>NUCLEOTIDE SEQUENCE</scope>
    <source>
        <strain evidence="1">BCW_3452</strain>
    </source>
</reference>
<comment type="caution">
    <text evidence="1">The sequence shown here is derived from an EMBL/GenBank/DDBJ whole genome shotgun (WGS) entry which is preliminary data.</text>
</comment>
<dbReference type="Proteomes" id="UP000863257">
    <property type="component" value="Unassembled WGS sequence"/>
</dbReference>